<feature type="transmembrane region" description="Helical" evidence="2">
    <location>
        <begin position="73"/>
        <end position="96"/>
    </location>
</feature>
<dbReference type="AlphaFoldDB" id="A0A0N4WYT8"/>
<dbReference type="OrthoDB" id="10444655at2759"/>
<dbReference type="GO" id="GO:0016020">
    <property type="term" value="C:membrane"/>
    <property type="evidence" value="ECO:0007669"/>
    <property type="project" value="InterPro"/>
</dbReference>
<organism evidence="5">
    <name type="scientific">Haemonchus placei</name>
    <name type="common">Barber's pole worm</name>
    <dbReference type="NCBI Taxonomy" id="6290"/>
    <lineage>
        <taxon>Eukaryota</taxon>
        <taxon>Metazoa</taxon>
        <taxon>Ecdysozoa</taxon>
        <taxon>Nematoda</taxon>
        <taxon>Chromadorea</taxon>
        <taxon>Rhabditida</taxon>
        <taxon>Rhabditina</taxon>
        <taxon>Rhabditomorpha</taxon>
        <taxon>Strongyloidea</taxon>
        <taxon>Trichostrongylidae</taxon>
        <taxon>Haemonchus</taxon>
    </lineage>
</organism>
<name>A0A0N4WYT8_HAEPC</name>
<keyword evidence="2" id="KW-0812">Transmembrane</keyword>
<dbReference type="EMBL" id="UZAF01019735">
    <property type="protein sequence ID" value="VDO63089.1"/>
    <property type="molecule type" value="Genomic_DNA"/>
</dbReference>
<gene>
    <name evidence="3" type="ORF">HPLM_LOCUS17050</name>
</gene>
<dbReference type="WBParaSite" id="HPLM_0001705801-mRNA-1">
    <property type="protein sequence ID" value="HPLM_0001705801-mRNA-1"/>
    <property type="gene ID" value="HPLM_0001705801"/>
</dbReference>
<evidence type="ECO:0000313" key="5">
    <source>
        <dbReference type="WBParaSite" id="HPLM_0001705801-mRNA-1"/>
    </source>
</evidence>
<dbReference type="InterPro" id="IPR004151">
    <property type="entry name" value="7TM_GPCR_serpentine_rcpt_Sre"/>
</dbReference>
<comment type="similarity">
    <text evidence="1">Belongs to the nematode receptor-like protein sre family.</text>
</comment>
<evidence type="ECO:0000313" key="3">
    <source>
        <dbReference type="EMBL" id="VDO63089.1"/>
    </source>
</evidence>
<sequence length="144" mass="16573">MSVDLSKRTLVIFYRTLDRSSLFHRNLVVITKIPCFQYHYCMLYMALPSRIIIILYALRFIGVSTENPQSELLYMMACSVNLFCKILPSFALLSTLMERFIASHYISDYETKSRPWIAATAIVGSWTTASLGTTVMIFGKEKFE</sequence>
<feature type="transmembrane region" description="Helical" evidence="2">
    <location>
        <begin position="41"/>
        <end position="61"/>
    </location>
</feature>
<evidence type="ECO:0000313" key="4">
    <source>
        <dbReference type="Proteomes" id="UP000268014"/>
    </source>
</evidence>
<keyword evidence="4" id="KW-1185">Reference proteome</keyword>
<protein>
    <submittedName>
        <fullName evidence="5">G_PROTEIN_RECEP_F1_2 domain-containing protein</fullName>
    </submittedName>
</protein>
<evidence type="ECO:0000256" key="1">
    <source>
        <dbReference type="ARBA" id="ARBA00006803"/>
    </source>
</evidence>
<dbReference type="Pfam" id="PF03125">
    <property type="entry name" value="Sre"/>
    <property type="match status" value="1"/>
</dbReference>
<dbReference type="PANTHER" id="PTHR23128:SF132">
    <property type="entry name" value="SERPENTINE RECEPTOR, CLASS E (EPSILON)-RELATED"/>
    <property type="match status" value="1"/>
</dbReference>
<evidence type="ECO:0000256" key="2">
    <source>
        <dbReference type="SAM" id="Phobius"/>
    </source>
</evidence>
<reference evidence="5" key="1">
    <citation type="submission" date="2017-02" db="UniProtKB">
        <authorList>
            <consortium name="WormBaseParasite"/>
        </authorList>
    </citation>
    <scope>IDENTIFICATION</scope>
</reference>
<dbReference type="PANTHER" id="PTHR23128">
    <property type="entry name" value="SERPENTINE RECEPTOR, CLASS E (EPSILON)-RELATED"/>
    <property type="match status" value="1"/>
</dbReference>
<accession>A0A0N4WYT8</accession>
<reference evidence="3 4" key="2">
    <citation type="submission" date="2018-11" db="EMBL/GenBank/DDBJ databases">
        <authorList>
            <consortium name="Pathogen Informatics"/>
        </authorList>
    </citation>
    <scope>NUCLEOTIDE SEQUENCE [LARGE SCALE GENOMIC DNA]</scope>
    <source>
        <strain evidence="3 4">MHpl1</strain>
    </source>
</reference>
<feature type="transmembrane region" description="Helical" evidence="2">
    <location>
        <begin position="116"/>
        <end position="138"/>
    </location>
</feature>
<dbReference type="Proteomes" id="UP000268014">
    <property type="component" value="Unassembled WGS sequence"/>
</dbReference>
<dbReference type="GO" id="GO:0007606">
    <property type="term" value="P:sensory perception of chemical stimulus"/>
    <property type="evidence" value="ECO:0007669"/>
    <property type="project" value="InterPro"/>
</dbReference>
<keyword evidence="2" id="KW-0472">Membrane</keyword>
<proteinExistence type="inferred from homology"/>
<keyword evidence="2" id="KW-1133">Transmembrane helix</keyword>